<dbReference type="AlphaFoldDB" id="A0A5B6VIY1"/>
<dbReference type="Proteomes" id="UP000325315">
    <property type="component" value="Unassembled WGS sequence"/>
</dbReference>
<evidence type="ECO:0000313" key="1">
    <source>
        <dbReference type="EMBL" id="KAA3469004.1"/>
    </source>
</evidence>
<dbReference type="PANTHER" id="PTHR42648">
    <property type="entry name" value="TRANSPOSASE, PUTATIVE-RELATED"/>
    <property type="match status" value="1"/>
</dbReference>
<gene>
    <name evidence="1" type="ORF">EPI10_014838</name>
</gene>
<sequence length="138" mass="15762">MSCFIFYPTGSKLMTIKMKSKSFPIEWKQSYLNAYASVVDDSILWHKRLGLDVCAACQFGKQAKLSFPHKNCSRDIEKLQLVHTDVCGHMSTPSLNGSRFKRMVEVESSCLMKKLRSNNGTEYNSMEFARFCQQVGTQ</sequence>
<dbReference type="EMBL" id="SMMG02000006">
    <property type="protein sequence ID" value="KAA3469004.1"/>
    <property type="molecule type" value="Genomic_DNA"/>
</dbReference>
<protein>
    <submittedName>
        <fullName evidence="1">Retrovirus-related Pol polyprotein from transposon TNT 1-94</fullName>
    </submittedName>
</protein>
<organism evidence="1 2">
    <name type="scientific">Gossypium australe</name>
    <dbReference type="NCBI Taxonomy" id="47621"/>
    <lineage>
        <taxon>Eukaryota</taxon>
        <taxon>Viridiplantae</taxon>
        <taxon>Streptophyta</taxon>
        <taxon>Embryophyta</taxon>
        <taxon>Tracheophyta</taxon>
        <taxon>Spermatophyta</taxon>
        <taxon>Magnoliopsida</taxon>
        <taxon>eudicotyledons</taxon>
        <taxon>Gunneridae</taxon>
        <taxon>Pentapetalae</taxon>
        <taxon>rosids</taxon>
        <taxon>malvids</taxon>
        <taxon>Malvales</taxon>
        <taxon>Malvaceae</taxon>
        <taxon>Malvoideae</taxon>
        <taxon>Gossypium</taxon>
    </lineage>
</organism>
<proteinExistence type="predicted"/>
<dbReference type="PANTHER" id="PTHR42648:SF18">
    <property type="entry name" value="RETROTRANSPOSON, UNCLASSIFIED-LIKE PROTEIN"/>
    <property type="match status" value="1"/>
</dbReference>
<name>A0A5B6VIY1_9ROSI</name>
<accession>A0A5B6VIY1</accession>
<keyword evidence="2" id="KW-1185">Reference proteome</keyword>
<reference evidence="2" key="1">
    <citation type="journal article" date="2019" name="Plant Biotechnol. J.">
        <title>Genome sequencing of the Australian wild diploid species Gossypium australe highlights disease resistance and delayed gland morphogenesis.</title>
        <authorList>
            <person name="Cai Y."/>
            <person name="Cai X."/>
            <person name="Wang Q."/>
            <person name="Wang P."/>
            <person name="Zhang Y."/>
            <person name="Cai C."/>
            <person name="Xu Y."/>
            <person name="Wang K."/>
            <person name="Zhou Z."/>
            <person name="Wang C."/>
            <person name="Geng S."/>
            <person name="Li B."/>
            <person name="Dong Q."/>
            <person name="Hou Y."/>
            <person name="Wang H."/>
            <person name="Ai P."/>
            <person name="Liu Z."/>
            <person name="Yi F."/>
            <person name="Sun M."/>
            <person name="An G."/>
            <person name="Cheng J."/>
            <person name="Zhang Y."/>
            <person name="Shi Q."/>
            <person name="Xie Y."/>
            <person name="Shi X."/>
            <person name="Chang Y."/>
            <person name="Huang F."/>
            <person name="Chen Y."/>
            <person name="Hong S."/>
            <person name="Mi L."/>
            <person name="Sun Q."/>
            <person name="Zhang L."/>
            <person name="Zhou B."/>
            <person name="Peng R."/>
            <person name="Zhang X."/>
            <person name="Liu F."/>
        </authorList>
    </citation>
    <scope>NUCLEOTIDE SEQUENCE [LARGE SCALE GENOMIC DNA]</scope>
    <source>
        <strain evidence="2">cv. PA1801</strain>
    </source>
</reference>
<evidence type="ECO:0000313" key="2">
    <source>
        <dbReference type="Proteomes" id="UP000325315"/>
    </source>
</evidence>
<dbReference type="InterPro" id="IPR039537">
    <property type="entry name" value="Retrotran_Ty1/copia-like"/>
</dbReference>
<dbReference type="OrthoDB" id="1727805at2759"/>
<comment type="caution">
    <text evidence="1">The sequence shown here is derived from an EMBL/GenBank/DDBJ whole genome shotgun (WGS) entry which is preliminary data.</text>
</comment>